<keyword evidence="3" id="KW-1133">Transmembrane helix</keyword>
<dbReference type="InterPro" id="IPR017746">
    <property type="entry name" value="Cellulose_synthase_operon_BcsQ"/>
</dbReference>
<accession>A0A1I4LP83</accession>
<dbReference type="SUPFAM" id="SSF52540">
    <property type="entry name" value="P-loop containing nucleoside triphosphate hydrolases"/>
    <property type="match status" value="1"/>
</dbReference>
<dbReference type="AlphaFoldDB" id="A0A1I4LP83"/>
<dbReference type="PANTHER" id="PTHR32309:SF13">
    <property type="entry name" value="FERRIC ENTEROBACTIN TRANSPORT PROTEIN FEPE"/>
    <property type="match status" value="1"/>
</dbReference>
<dbReference type="InterPro" id="IPR050445">
    <property type="entry name" value="Bact_polysacc_biosynth/exp"/>
</dbReference>
<feature type="transmembrane region" description="Helical" evidence="3">
    <location>
        <begin position="37"/>
        <end position="57"/>
    </location>
</feature>
<dbReference type="Proteomes" id="UP000198804">
    <property type="component" value="Unassembled WGS sequence"/>
</dbReference>
<feature type="transmembrane region" description="Helical" evidence="3">
    <location>
        <begin position="253"/>
        <end position="274"/>
    </location>
</feature>
<dbReference type="CDD" id="cd05387">
    <property type="entry name" value="BY-kinase"/>
    <property type="match status" value="1"/>
</dbReference>
<gene>
    <name evidence="4" type="ORF">SAMN04488125_1314</name>
</gene>
<name>A0A1I4LP83_9HYPH</name>
<protein>
    <submittedName>
        <fullName evidence="4">Chain length determinant protein</fullName>
    </submittedName>
</protein>
<dbReference type="Pfam" id="PF06564">
    <property type="entry name" value="CBP_BcsQ"/>
    <property type="match status" value="1"/>
</dbReference>
<keyword evidence="2" id="KW-0067">ATP-binding</keyword>
<evidence type="ECO:0000313" key="5">
    <source>
        <dbReference type="Proteomes" id="UP000198804"/>
    </source>
</evidence>
<organism evidence="4 5">
    <name type="scientific">Methylorubrum salsuginis</name>
    <dbReference type="NCBI Taxonomy" id="414703"/>
    <lineage>
        <taxon>Bacteria</taxon>
        <taxon>Pseudomonadati</taxon>
        <taxon>Pseudomonadota</taxon>
        <taxon>Alphaproteobacteria</taxon>
        <taxon>Hyphomicrobiales</taxon>
        <taxon>Methylobacteriaceae</taxon>
        <taxon>Methylorubrum</taxon>
    </lineage>
</organism>
<keyword evidence="3" id="KW-0472">Membrane</keyword>
<dbReference type="PANTHER" id="PTHR32309">
    <property type="entry name" value="TYROSINE-PROTEIN KINASE"/>
    <property type="match status" value="1"/>
</dbReference>
<evidence type="ECO:0000256" key="3">
    <source>
        <dbReference type="SAM" id="Phobius"/>
    </source>
</evidence>
<dbReference type="InterPro" id="IPR005702">
    <property type="entry name" value="Wzc-like_C"/>
</dbReference>
<dbReference type="RefSeq" id="WP_091951475.1">
    <property type="nucleotide sequence ID" value="NZ_FOSV01000031.1"/>
</dbReference>
<reference evidence="5" key="1">
    <citation type="submission" date="2016-10" db="EMBL/GenBank/DDBJ databases">
        <authorList>
            <person name="Varghese N."/>
            <person name="Submissions S."/>
        </authorList>
    </citation>
    <scope>NUCLEOTIDE SEQUENCE [LARGE SCALE GENOMIC DNA]</scope>
    <source>
        <strain evidence="5">CGMCC 1.6474</strain>
    </source>
</reference>
<dbReference type="EMBL" id="FOSV01000031">
    <property type="protein sequence ID" value="SFL92918.1"/>
    <property type="molecule type" value="Genomic_DNA"/>
</dbReference>
<dbReference type="OrthoDB" id="230260at2"/>
<evidence type="ECO:0000313" key="4">
    <source>
        <dbReference type="EMBL" id="SFL92918.1"/>
    </source>
</evidence>
<keyword evidence="1" id="KW-0547">Nucleotide-binding</keyword>
<evidence type="ECO:0000256" key="1">
    <source>
        <dbReference type="ARBA" id="ARBA00022741"/>
    </source>
</evidence>
<keyword evidence="5" id="KW-1185">Reference proteome</keyword>
<dbReference type="STRING" id="414703.SAMN04488125_1314"/>
<proteinExistence type="predicted"/>
<evidence type="ECO:0000256" key="2">
    <source>
        <dbReference type="ARBA" id="ARBA00022840"/>
    </source>
</evidence>
<keyword evidence="3" id="KW-0812">Transmembrane</keyword>
<dbReference type="InterPro" id="IPR027417">
    <property type="entry name" value="P-loop_NTPase"/>
</dbReference>
<dbReference type="GO" id="GO:0005886">
    <property type="term" value="C:plasma membrane"/>
    <property type="evidence" value="ECO:0007669"/>
    <property type="project" value="TreeGrafter"/>
</dbReference>
<dbReference type="Gene3D" id="3.40.50.300">
    <property type="entry name" value="P-loop containing nucleotide triphosphate hydrolases"/>
    <property type="match status" value="1"/>
</dbReference>
<dbReference type="GO" id="GO:0004713">
    <property type="term" value="F:protein tyrosine kinase activity"/>
    <property type="evidence" value="ECO:0007669"/>
    <property type="project" value="TreeGrafter"/>
</dbReference>
<sequence>MLHVKGPSIHFASTPLPAAQAAEPIDWRWLLNSVLRRRLSIAVLVLLGMAGASAYVATRAGSFTAQTHLHLTNLKLTFSRDDALFAETQLDPTFLETQIQLMRSEKVAFSVVDALQLTEAEGDKAVQSLKQRLQALLAEYLPHDLAPSQAPEAADDGSPRREAMRQLQRGLSVERAGMSNIVTLRYTAPDPVQAARIANAFARAYIDDQTAARIESAQSASIWLRERLRDVGPKTRIVAQALPPTETSNPRGLLLVALAGLIAAGLGVSLALLRQLFDRKVRTPEQVVAASGAACLGFLPHLKVRRRLRLWRSKPPAEGTVPVIPRHCWASRNLNSSAAAALDHARVAIDGALGRSEARWIGVTGTFPGEGTSTVAANLAHLMAARGERVLLVDCNGADPSLSRILAPKAKLGLTDDLRADEGSVRDVLIEAVLTDPTDGMGFLPLGSACADGRHPPLWSGEMSRCLQAASASYDTIVCDLPALSAAAEVRAASRFLSGFILVVGWGSPSEEHLRIGVDGAGAFRDRLLGAVFNRVGVADLGRTGSPTATFLKQGAPARLHAGAVR</sequence>